<gene>
    <name evidence="4" type="ORF">GQX73_g7640</name>
</gene>
<keyword evidence="5" id="KW-1185">Reference proteome</keyword>
<comment type="caution">
    <text evidence="4">The sequence shown here is derived from an EMBL/GenBank/DDBJ whole genome shotgun (WGS) entry which is preliminary data.</text>
</comment>
<sequence length="426" mass="46428">MRSLALISVASAFFASALATALPDLDNLPALTGFAPLNITMISDEGSLEKRQPGGVNLCRDINWANCGYAKQPFNLCIQLDSPWWHSISAIGPDQYNAIVAYEDYNCGSSARLAIFNPGYPNLVPAGWNDRIGSFRVLQISGPTCVLLYGTAWKKEATGDLVLKALKAGFRGIDTAAQPRHYNETLVGAGIKEAISKGIIQTKFTPVSGQDLHNMPYDPKAPLDEQVHASVASSLAHFIFEDPANAYIDSLVLHSPPSDHFSDLLKVWKALETYVPHRIRQLGISNTDLHVVSRLCNSPDVGVRPAVVQNRFYPATRWETDLRAYCRIQRIAFQTFWTLSGNPELLRSAPVQKLAESATISAPVALYALVLGLEGTTILDGTKSEAHMAEDLRVTEVVDGFAQSEGGRASWVACLDEFKALIGEAE</sequence>
<dbReference type="EMBL" id="WUBL01000101">
    <property type="protein sequence ID" value="KAF2965937.1"/>
    <property type="molecule type" value="Genomic_DNA"/>
</dbReference>
<dbReference type="OrthoDB" id="5357513at2759"/>
<evidence type="ECO:0000256" key="1">
    <source>
        <dbReference type="ARBA" id="ARBA00023002"/>
    </source>
</evidence>
<evidence type="ECO:0000313" key="5">
    <source>
        <dbReference type="Proteomes" id="UP000481858"/>
    </source>
</evidence>
<dbReference type="Gene3D" id="3.20.20.100">
    <property type="entry name" value="NADP-dependent oxidoreductase domain"/>
    <property type="match status" value="1"/>
</dbReference>
<dbReference type="PANTHER" id="PTHR43827">
    <property type="entry name" value="2,5-DIKETO-D-GLUCONIC ACID REDUCTASE"/>
    <property type="match status" value="1"/>
</dbReference>
<evidence type="ECO:0000259" key="3">
    <source>
        <dbReference type="Pfam" id="PF00248"/>
    </source>
</evidence>
<evidence type="ECO:0000256" key="2">
    <source>
        <dbReference type="SAM" id="SignalP"/>
    </source>
</evidence>
<dbReference type="GO" id="GO:0016491">
    <property type="term" value="F:oxidoreductase activity"/>
    <property type="evidence" value="ECO:0007669"/>
    <property type="project" value="UniProtKB-KW"/>
</dbReference>
<organism evidence="4 5">
    <name type="scientific">Xylaria multiplex</name>
    <dbReference type="NCBI Taxonomy" id="323545"/>
    <lineage>
        <taxon>Eukaryota</taxon>
        <taxon>Fungi</taxon>
        <taxon>Dikarya</taxon>
        <taxon>Ascomycota</taxon>
        <taxon>Pezizomycotina</taxon>
        <taxon>Sordariomycetes</taxon>
        <taxon>Xylariomycetidae</taxon>
        <taxon>Xylariales</taxon>
        <taxon>Xylariaceae</taxon>
        <taxon>Xylaria</taxon>
    </lineage>
</organism>
<dbReference type="PANTHER" id="PTHR43827:SF8">
    <property type="entry name" value="ALDO_KETO REDUCTASE FAMILY PROTEIN"/>
    <property type="match status" value="1"/>
</dbReference>
<feature type="domain" description="NADP-dependent oxidoreductase" evidence="3">
    <location>
        <begin position="154"/>
        <end position="335"/>
    </location>
</feature>
<feature type="chain" id="PRO_5028979133" description="NADP-dependent oxidoreductase domain-containing protein" evidence="2">
    <location>
        <begin position="20"/>
        <end position="426"/>
    </location>
</feature>
<dbReference type="AlphaFoldDB" id="A0A7C8N3T9"/>
<feature type="signal peptide" evidence="2">
    <location>
        <begin position="1"/>
        <end position="19"/>
    </location>
</feature>
<dbReference type="Pfam" id="PF00248">
    <property type="entry name" value="Aldo_ket_red"/>
    <property type="match status" value="1"/>
</dbReference>
<evidence type="ECO:0000313" key="4">
    <source>
        <dbReference type="EMBL" id="KAF2965937.1"/>
    </source>
</evidence>
<protein>
    <recommendedName>
        <fullName evidence="3">NADP-dependent oxidoreductase domain-containing protein</fullName>
    </recommendedName>
</protein>
<name>A0A7C8N3T9_9PEZI</name>
<keyword evidence="2" id="KW-0732">Signal</keyword>
<accession>A0A7C8N3T9</accession>
<proteinExistence type="predicted"/>
<dbReference type="SUPFAM" id="SSF51430">
    <property type="entry name" value="NAD(P)-linked oxidoreductase"/>
    <property type="match status" value="1"/>
</dbReference>
<dbReference type="InterPro" id="IPR020471">
    <property type="entry name" value="AKR"/>
</dbReference>
<reference evidence="4 5" key="1">
    <citation type="submission" date="2019-12" db="EMBL/GenBank/DDBJ databases">
        <title>Draft genome sequence of the ascomycete Xylaria multiplex DSM 110363.</title>
        <authorList>
            <person name="Buettner E."/>
            <person name="Kellner H."/>
        </authorList>
    </citation>
    <scope>NUCLEOTIDE SEQUENCE [LARGE SCALE GENOMIC DNA]</scope>
    <source>
        <strain evidence="4 5">DSM 110363</strain>
    </source>
</reference>
<keyword evidence="1" id="KW-0560">Oxidoreductase</keyword>
<dbReference type="Proteomes" id="UP000481858">
    <property type="component" value="Unassembled WGS sequence"/>
</dbReference>
<dbReference type="InterPro" id="IPR036812">
    <property type="entry name" value="NAD(P)_OxRdtase_dom_sf"/>
</dbReference>
<dbReference type="InterPro" id="IPR023210">
    <property type="entry name" value="NADP_OxRdtase_dom"/>
</dbReference>
<dbReference type="InParanoid" id="A0A7C8N3T9"/>